<feature type="compositionally biased region" description="Low complexity" evidence="1">
    <location>
        <begin position="317"/>
        <end position="343"/>
    </location>
</feature>
<sequence>MSHMFTPESDSHNSSGDTRTDHMSSSKTLVSEQESLSFQLSHSHQSASAAFCQSAASSSSAAIRPSDSLSGPSMFNHTPLPINSCSDDSQPLANKRNSSMLTQNPKISKASSWRSFFPNRSPSSLDSPIPTLPTKNTSKESNASKRRKLFLNAPSAPSSIPPPRKIPIKSTISKASLSFLNAPSTPSSIPPPRKIPIKSTISKASLSFLNAPSTPSSIPPPSKIPIKSTISKASLSFLTNKPEAKRPQKQKRQRSSAAPSGNTSALVAKCLPKETSEKMPFLKPSTRQRPGRYDPHVEKQHGTHAEERSTKTPQTGSHAHASASSPSSNSNLSSFAPPSSTSH</sequence>
<dbReference type="KEGG" id="cne:CNJ02455"/>
<organism evidence="2 3">
    <name type="scientific">Cryptococcus deneoformans (strain JEC21 / ATCC MYA-565)</name>
    <name type="common">Cryptococcus neoformans var. neoformans serotype D</name>
    <dbReference type="NCBI Taxonomy" id="214684"/>
    <lineage>
        <taxon>Eukaryota</taxon>
        <taxon>Fungi</taxon>
        <taxon>Dikarya</taxon>
        <taxon>Basidiomycota</taxon>
        <taxon>Agaricomycotina</taxon>
        <taxon>Tremellomycetes</taxon>
        <taxon>Tremellales</taxon>
        <taxon>Cryptococcaceae</taxon>
        <taxon>Cryptococcus</taxon>
        <taxon>Cryptococcus neoformans species complex</taxon>
    </lineage>
</organism>
<dbReference type="PaxDb" id="214684-A0A0S2LJ80"/>
<feature type="compositionally biased region" description="Polar residues" evidence="1">
    <location>
        <begin position="255"/>
        <end position="265"/>
    </location>
</feature>
<feature type="compositionally biased region" description="Basic and acidic residues" evidence="1">
    <location>
        <begin position="291"/>
        <end position="310"/>
    </location>
</feature>
<dbReference type="InParanoid" id="A0A0S2LJ80"/>
<keyword evidence="3" id="KW-1185">Reference proteome</keyword>
<dbReference type="RefSeq" id="XP_024514455.1">
    <property type="nucleotide sequence ID" value="XM_024658775.1"/>
</dbReference>
<dbReference type="GeneID" id="36393073"/>
<feature type="compositionally biased region" description="Polar residues" evidence="1">
    <location>
        <begin position="67"/>
        <end position="126"/>
    </location>
</feature>
<proteinExistence type="predicted"/>
<dbReference type="AlphaFoldDB" id="A0A0S2LJ80"/>
<gene>
    <name evidence="2" type="ordered locus">CNJ02455</name>
</gene>
<dbReference type="EMBL" id="AE017350">
    <property type="protein sequence ID" value="ALO60916.1"/>
    <property type="molecule type" value="Genomic_DNA"/>
</dbReference>
<protein>
    <submittedName>
        <fullName evidence="2">Uncharacterized protein</fullName>
    </submittedName>
</protein>
<evidence type="ECO:0000313" key="3">
    <source>
        <dbReference type="Proteomes" id="UP000002149"/>
    </source>
</evidence>
<feature type="compositionally biased region" description="Low complexity" evidence="1">
    <location>
        <begin position="31"/>
        <end position="62"/>
    </location>
</feature>
<feature type="region of interest" description="Disordered" evidence="1">
    <location>
        <begin position="235"/>
        <end position="343"/>
    </location>
</feature>
<dbReference type="Proteomes" id="UP000002149">
    <property type="component" value="Chromosome 10"/>
</dbReference>
<evidence type="ECO:0000256" key="1">
    <source>
        <dbReference type="SAM" id="MobiDB-lite"/>
    </source>
</evidence>
<evidence type="ECO:0000313" key="2">
    <source>
        <dbReference type="EMBL" id="ALO60916.1"/>
    </source>
</evidence>
<accession>A0A0S2LJ80</accession>
<name>A0A0S2LJ80_CRYD1</name>
<reference evidence="2 3" key="1">
    <citation type="journal article" date="2005" name="Science">
        <title>The genome of the basidiomycetous yeast and human pathogen Cryptococcus neoformans.</title>
        <authorList>
            <person name="Loftus B.J."/>
            <person name="Fung E."/>
            <person name="Roncaglia P."/>
            <person name="Rowley D."/>
            <person name="Amedeo P."/>
            <person name="Bruno D."/>
            <person name="Vamathevan J."/>
            <person name="Miranda M."/>
            <person name="Anderson I.J."/>
            <person name="Fraser J.A."/>
            <person name="Allen J.E."/>
            <person name="Bosdet I.E."/>
            <person name="Brent M.R."/>
            <person name="Chiu R."/>
            <person name="Doering T.L."/>
            <person name="Donlin M.J."/>
            <person name="D'Souza C.A."/>
            <person name="Fox D.S."/>
            <person name="Grinberg V."/>
            <person name="Fu J."/>
            <person name="Fukushima M."/>
            <person name="Haas B.J."/>
            <person name="Huang J.C."/>
            <person name="Janbon G."/>
            <person name="Jones S.J."/>
            <person name="Koo H.L."/>
            <person name="Krzywinski M.I."/>
            <person name="Kwon-Chung J.K."/>
            <person name="Lengeler K.B."/>
            <person name="Maiti R."/>
            <person name="Marra M.A."/>
            <person name="Marra R.E."/>
            <person name="Mathewson C.A."/>
            <person name="Mitchell T.G."/>
            <person name="Pertea M."/>
            <person name="Riggs F.R."/>
            <person name="Salzberg S.L."/>
            <person name="Schein J.E."/>
            <person name="Shvartsbeyn A."/>
            <person name="Shin H."/>
            <person name="Shumway M."/>
            <person name="Specht C.A."/>
            <person name="Suh B.B."/>
            <person name="Tenney A."/>
            <person name="Utterback T.R."/>
            <person name="Wickes B.L."/>
            <person name="Wortman J.R."/>
            <person name="Wye N.H."/>
            <person name="Kronstad J.W."/>
            <person name="Lodge J.K."/>
            <person name="Heitman J."/>
            <person name="Davis R.W."/>
            <person name="Fraser C.M."/>
            <person name="Hyman R.W."/>
        </authorList>
    </citation>
    <scope>NUCLEOTIDE SEQUENCE [LARGE SCALE GENOMIC DNA]</scope>
    <source>
        <strain evidence="3">JEC21 / ATCC MYA-565</strain>
    </source>
</reference>
<feature type="region of interest" description="Disordered" evidence="1">
    <location>
        <begin position="1"/>
        <end position="168"/>
    </location>
</feature>
<dbReference type="VEuPathDB" id="FungiDB:CNJ02455"/>